<evidence type="ECO:0000313" key="3">
    <source>
        <dbReference type="Proteomes" id="UP000663929"/>
    </source>
</evidence>
<dbReference type="KEGG" id="scor:J3U87_25595"/>
<dbReference type="Proteomes" id="UP000663929">
    <property type="component" value="Chromosome"/>
</dbReference>
<reference evidence="2" key="1">
    <citation type="submission" date="2021-03" db="EMBL/GenBank/DDBJ databases">
        <title>Acanthopleuribacteraceae sp. M133.</title>
        <authorList>
            <person name="Wang G."/>
        </authorList>
    </citation>
    <scope>NUCLEOTIDE SEQUENCE</scope>
    <source>
        <strain evidence="2">M133</strain>
    </source>
</reference>
<evidence type="ECO:0008006" key="4">
    <source>
        <dbReference type="Google" id="ProtNLM"/>
    </source>
</evidence>
<feature type="signal peptide" evidence="1">
    <location>
        <begin position="1"/>
        <end position="21"/>
    </location>
</feature>
<sequence length="561" mass="62477">MNRLPLWILALSLIPLPPVTATDSLDIREVTVFKNGLSLFHFEGSVAVDDEGLATVGPLPEPIYGTFSSYSATPDVRIRQVTTAPRTLRKSVPAAGLAEFMIANIGAEITVYEELSDQGTHPPPSYEALLIGVPQPEDPHVAILRTELGDKILPIETIRSIMVKGQAQTEYSVDRSEELMTWRFEGTGGPMRVKAGMMYVGRGLRWAPSYHIDLDGTGKARVRLRATLMNEGPALRDVHLNLVVGVPDFPFADMVDPLASPELRAEIARVLPQAAPNVNRFSNVLVTQVHAHASLGHGTQASNTSGGRATSPVPGNDDGEDLHVFELRHFSLEKGARAMVDIFQTELNYRDLYLLDMPLKPPPEASRYRSHNGREATGTVAPAVTHNIRLHNDSDVPLTTAPATVYLDGAIQAQTLVTFTPKQGSVNLELTKAVAILSQNEERETNRTVDQRRWRNQQYTEIHMTGRLDIANYTGKEVELWVTREFMGQGRSVGQDGRWHMLALMDVRNRGAAIGVSGWWYSFAWPAWWYHFNGIGQFEWKFRLEPGKSKALEYGYDYTWE</sequence>
<dbReference type="EMBL" id="CP071793">
    <property type="protein sequence ID" value="QTD48973.1"/>
    <property type="molecule type" value="Genomic_DNA"/>
</dbReference>
<dbReference type="AlphaFoldDB" id="A0A8A4TH67"/>
<proteinExistence type="predicted"/>
<feature type="chain" id="PRO_5035204217" description="DUF4139 domain-containing protein" evidence="1">
    <location>
        <begin position="22"/>
        <end position="561"/>
    </location>
</feature>
<organism evidence="2 3">
    <name type="scientific">Sulfidibacter corallicola</name>
    <dbReference type="NCBI Taxonomy" id="2818388"/>
    <lineage>
        <taxon>Bacteria</taxon>
        <taxon>Pseudomonadati</taxon>
        <taxon>Acidobacteriota</taxon>
        <taxon>Holophagae</taxon>
        <taxon>Acanthopleuribacterales</taxon>
        <taxon>Acanthopleuribacteraceae</taxon>
        <taxon>Sulfidibacter</taxon>
    </lineage>
</organism>
<dbReference type="RefSeq" id="WP_237378622.1">
    <property type="nucleotide sequence ID" value="NZ_CP071793.1"/>
</dbReference>
<accession>A0A8A4TH67</accession>
<protein>
    <recommendedName>
        <fullName evidence="4">DUF4139 domain-containing protein</fullName>
    </recommendedName>
</protein>
<evidence type="ECO:0000313" key="2">
    <source>
        <dbReference type="EMBL" id="QTD48973.1"/>
    </source>
</evidence>
<name>A0A8A4TH67_SULCO</name>
<gene>
    <name evidence="2" type="ORF">J3U87_25595</name>
</gene>
<keyword evidence="3" id="KW-1185">Reference proteome</keyword>
<evidence type="ECO:0000256" key="1">
    <source>
        <dbReference type="SAM" id="SignalP"/>
    </source>
</evidence>
<keyword evidence="1" id="KW-0732">Signal</keyword>